<dbReference type="InterPro" id="IPR007899">
    <property type="entry name" value="CHAD_dom"/>
</dbReference>
<feature type="coiled-coil region" evidence="1">
    <location>
        <begin position="266"/>
        <end position="297"/>
    </location>
</feature>
<keyword evidence="1" id="KW-0175">Coiled coil</keyword>
<dbReference type="Proteomes" id="UP000199087">
    <property type="component" value="Unassembled WGS sequence"/>
</dbReference>
<accession>A0A0U1NZ06</accession>
<dbReference type="InterPro" id="IPR038186">
    <property type="entry name" value="CHAD_dom_sf"/>
</dbReference>
<sequence>MENQNQLCCICDSEHSLIEVKEKWICEDCLHAGNEKLVFPWKNVLEKLMKEYSESCSKFIASYDPREIHKAKIVGKKISTIFEFLGVPKKQSIFHAFRKMNQVLSKLRVLDVLLDEMLGQTEEKIVYNEMVRLIRKNQKKLHKLVTEEFPAIMNESFFEKIELFLHKELKSYVLPLERKTGLVEYEERFIRLQEHYHQSAKEKGKTALETVESIQSVRKIAKSLRYLFNILNEIFGENYQDKETYYKSLQLQLSKIRDVEDWLQQIKKFQNKIDAPKKEIQNVKKELKARLKQLLEEVELPEMSVDGTVESH</sequence>
<evidence type="ECO:0000313" key="3">
    <source>
        <dbReference type="EMBL" id="CRK83236.1"/>
    </source>
</evidence>
<dbReference type="OrthoDB" id="2958798at2"/>
<reference evidence="4" key="1">
    <citation type="submission" date="2015-05" db="EMBL/GenBank/DDBJ databases">
        <authorList>
            <person name="Urmite Genomes"/>
        </authorList>
    </citation>
    <scope>NUCLEOTIDE SEQUENCE [LARGE SCALE GENOMIC DNA]</scope>
    <source>
        <strain evidence="4">LF1</strain>
    </source>
</reference>
<name>A0A0U1NZ06_9BACI</name>
<dbReference type="Gene3D" id="1.40.20.10">
    <property type="entry name" value="CHAD domain"/>
    <property type="match status" value="1"/>
</dbReference>
<keyword evidence="4" id="KW-1185">Reference proteome</keyword>
<dbReference type="RefSeq" id="WP_090635524.1">
    <property type="nucleotide sequence ID" value="NZ_CVRB01000003.1"/>
</dbReference>
<evidence type="ECO:0000259" key="2">
    <source>
        <dbReference type="Pfam" id="PF05235"/>
    </source>
</evidence>
<proteinExistence type="predicted"/>
<organism evidence="3 4">
    <name type="scientific">Neobacillus massiliamazoniensis</name>
    <dbReference type="NCBI Taxonomy" id="1499688"/>
    <lineage>
        <taxon>Bacteria</taxon>
        <taxon>Bacillati</taxon>
        <taxon>Bacillota</taxon>
        <taxon>Bacilli</taxon>
        <taxon>Bacillales</taxon>
        <taxon>Bacillaceae</taxon>
        <taxon>Neobacillus</taxon>
    </lineage>
</organism>
<dbReference type="STRING" id="1499688.BN000_03196"/>
<gene>
    <name evidence="3" type="ORF">BN000_03196</name>
</gene>
<dbReference type="EMBL" id="CVRB01000003">
    <property type="protein sequence ID" value="CRK83236.1"/>
    <property type="molecule type" value="Genomic_DNA"/>
</dbReference>
<protein>
    <submittedName>
        <fullName evidence="3">CHAD domain protein</fullName>
    </submittedName>
</protein>
<evidence type="ECO:0000256" key="1">
    <source>
        <dbReference type="SAM" id="Coils"/>
    </source>
</evidence>
<feature type="domain" description="CHAD" evidence="2">
    <location>
        <begin position="62"/>
        <end position="262"/>
    </location>
</feature>
<dbReference type="Pfam" id="PF05235">
    <property type="entry name" value="CHAD"/>
    <property type="match status" value="1"/>
</dbReference>
<evidence type="ECO:0000313" key="4">
    <source>
        <dbReference type="Proteomes" id="UP000199087"/>
    </source>
</evidence>
<dbReference type="AlphaFoldDB" id="A0A0U1NZ06"/>